<dbReference type="PANTHER" id="PTHR48017">
    <property type="entry name" value="OS05G0424000 PROTEIN-RELATED"/>
    <property type="match status" value="1"/>
</dbReference>
<evidence type="ECO:0000256" key="3">
    <source>
        <dbReference type="ARBA" id="ARBA00022692"/>
    </source>
</evidence>
<feature type="transmembrane region" description="Helical" evidence="8">
    <location>
        <begin position="247"/>
        <end position="271"/>
    </location>
</feature>
<gene>
    <name evidence="10" type="ORF">C2E21_8272</name>
</gene>
<feature type="transmembrane region" description="Helical" evidence="8">
    <location>
        <begin position="400"/>
        <end position="420"/>
    </location>
</feature>
<evidence type="ECO:0000313" key="11">
    <source>
        <dbReference type="Proteomes" id="UP000239899"/>
    </source>
</evidence>
<accession>A0A2P6TF36</accession>
<evidence type="ECO:0000313" key="10">
    <source>
        <dbReference type="EMBL" id="PRW32581.1"/>
    </source>
</evidence>
<evidence type="ECO:0000256" key="1">
    <source>
        <dbReference type="ARBA" id="ARBA00004370"/>
    </source>
</evidence>
<evidence type="ECO:0000256" key="6">
    <source>
        <dbReference type="ARBA" id="ARBA00023136"/>
    </source>
</evidence>
<keyword evidence="11" id="KW-1185">Reference proteome</keyword>
<protein>
    <submittedName>
        <fullName evidence="10">Amino acid permease 2</fullName>
    </submittedName>
</protein>
<feature type="transmembrane region" description="Helical" evidence="8">
    <location>
        <begin position="116"/>
        <end position="135"/>
    </location>
</feature>
<dbReference type="Proteomes" id="UP000239899">
    <property type="component" value="Unassembled WGS sequence"/>
</dbReference>
<feature type="transmembrane region" description="Helical" evidence="8">
    <location>
        <begin position="502"/>
        <end position="522"/>
    </location>
</feature>
<evidence type="ECO:0000259" key="9">
    <source>
        <dbReference type="Pfam" id="PF01490"/>
    </source>
</evidence>
<keyword evidence="5 8" id="KW-1133">Transmembrane helix</keyword>
<organism evidence="10 11">
    <name type="scientific">Chlorella sorokiniana</name>
    <name type="common">Freshwater green alga</name>
    <dbReference type="NCBI Taxonomy" id="3076"/>
    <lineage>
        <taxon>Eukaryota</taxon>
        <taxon>Viridiplantae</taxon>
        <taxon>Chlorophyta</taxon>
        <taxon>core chlorophytes</taxon>
        <taxon>Trebouxiophyceae</taxon>
        <taxon>Chlorellales</taxon>
        <taxon>Chlorellaceae</taxon>
        <taxon>Chlorella clade</taxon>
        <taxon>Chlorella</taxon>
    </lineage>
</organism>
<evidence type="ECO:0000256" key="4">
    <source>
        <dbReference type="ARBA" id="ARBA00022970"/>
    </source>
</evidence>
<evidence type="ECO:0000256" key="5">
    <source>
        <dbReference type="ARBA" id="ARBA00022989"/>
    </source>
</evidence>
<dbReference type="AlphaFoldDB" id="A0A2P6TF36"/>
<feature type="compositionally biased region" description="Gly residues" evidence="7">
    <location>
        <begin position="11"/>
        <end position="21"/>
    </location>
</feature>
<feature type="compositionally biased region" description="Acidic residues" evidence="7">
    <location>
        <begin position="70"/>
        <end position="82"/>
    </location>
</feature>
<feature type="domain" description="Amino acid transporter transmembrane" evidence="9">
    <location>
        <begin position="88"/>
        <end position="519"/>
    </location>
</feature>
<evidence type="ECO:0000256" key="2">
    <source>
        <dbReference type="ARBA" id="ARBA00022448"/>
    </source>
</evidence>
<name>A0A2P6TF36_CHLSO</name>
<dbReference type="GO" id="GO:0016020">
    <property type="term" value="C:membrane"/>
    <property type="evidence" value="ECO:0007669"/>
    <property type="project" value="UniProtKB-SubCell"/>
</dbReference>
<sequence length="531" mass="58283">MAAQGQFMTAPGGGGGGGAGDADGASHGATSKSRGSLEDVGTEDVESQQDLKPWAQEGSSGLRKRKGDTAGEELQGEDDPEEVAAQRHGTWKSCVGHIITAVIGSGVLYLPYFFSILGWIGGIVMTLTFGAITWYTSRLLADAMVINGVRYRTYQSAVEAVFGRRGGILLAIVQYPNLVLTAIAYNITAATSMKYFAQTYKSFADSSLCTEVDTTTGYCTDCKLWVFGIIFGGVQLFMSQMPNLDSAAWASLLGMLMSFGYSFLCLGMSIYQLAKDGVQDTSVAGYPVDRIGSAQKTFDIFNAWGGIVFAFSFSFILIEISDTLKDGGRGPVWHMKRAVWVGTLIITVFYFFVSILGYLAYGETALYANPYVIDFWSNSNSFWPTTEATTNVARAANLMVLIHMIPAYQVFSQPVFAAVERTMRHRKGSRLATTRRWTFRLVFRSLYVAIVCFVAIALPFFSDFVGLIGALGFWPATVLFPIEMYRKLHRPGRWETIRLEALNLFCCLITICAIIGSVQLIVRDASTYTFF</sequence>
<keyword evidence="3 8" id="KW-0812">Transmembrane</keyword>
<feature type="region of interest" description="Disordered" evidence="7">
    <location>
        <begin position="1"/>
        <end position="83"/>
    </location>
</feature>
<feature type="transmembrane region" description="Helical" evidence="8">
    <location>
        <begin position="339"/>
        <end position="361"/>
    </location>
</feature>
<keyword evidence="6 8" id="KW-0472">Membrane</keyword>
<reference evidence="10 11" key="1">
    <citation type="journal article" date="2018" name="Plant J.">
        <title>Genome sequences of Chlorella sorokiniana UTEX 1602 and Micractinium conductrix SAG 241.80: implications to maltose excretion by a green alga.</title>
        <authorList>
            <person name="Arriola M.B."/>
            <person name="Velmurugan N."/>
            <person name="Zhang Y."/>
            <person name="Plunkett M.H."/>
            <person name="Hondzo H."/>
            <person name="Barney B.M."/>
        </authorList>
    </citation>
    <scope>NUCLEOTIDE SEQUENCE [LARGE SCALE GENOMIC DNA]</scope>
    <source>
        <strain evidence="11">UTEX 1602</strain>
    </source>
</reference>
<feature type="transmembrane region" description="Helical" evidence="8">
    <location>
        <begin position="464"/>
        <end position="482"/>
    </location>
</feature>
<feature type="transmembrane region" description="Helical" evidence="8">
    <location>
        <begin position="94"/>
        <end position="110"/>
    </location>
</feature>
<keyword evidence="4" id="KW-0029">Amino-acid transport</keyword>
<dbReference type="GO" id="GO:0006865">
    <property type="term" value="P:amino acid transport"/>
    <property type="evidence" value="ECO:0007669"/>
    <property type="project" value="UniProtKB-KW"/>
</dbReference>
<feature type="transmembrane region" description="Helical" evidence="8">
    <location>
        <begin position="441"/>
        <end position="458"/>
    </location>
</feature>
<dbReference type="OrthoDB" id="40134at2759"/>
<comment type="subcellular location">
    <subcellularLocation>
        <location evidence="1">Membrane</location>
    </subcellularLocation>
</comment>
<dbReference type="EMBL" id="LHPG02000019">
    <property type="protein sequence ID" value="PRW32581.1"/>
    <property type="molecule type" value="Genomic_DNA"/>
</dbReference>
<evidence type="ECO:0000256" key="7">
    <source>
        <dbReference type="SAM" id="MobiDB-lite"/>
    </source>
</evidence>
<keyword evidence="2" id="KW-0813">Transport</keyword>
<proteinExistence type="predicted"/>
<comment type="caution">
    <text evidence="10">The sequence shown here is derived from an EMBL/GenBank/DDBJ whole genome shotgun (WGS) entry which is preliminary data.</text>
</comment>
<evidence type="ECO:0000256" key="8">
    <source>
        <dbReference type="SAM" id="Phobius"/>
    </source>
</evidence>
<dbReference type="Pfam" id="PF01490">
    <property type="entry name" value="Aa_trans"/>
    <property type="match status" value="1"/>
</dbReference>
<feature type="transmembrane region" description="Helical" evidence="8">
    <location>
        <begin position="300"/>
        <end position="318"/>
    </location>
</feature>
<dbReference type="InterPro" id="IPR013057">
    <property type="entry name" value="AA_transpt_TM"/>
</dbReference>